<protein>
    <submittedName>
        <fullName evidence="4">RNA-dependent RNA polymerase</fullName>
    </submittedName>
</protein>
<dbReference type="PROSITE" id="PS50525">
    <property type="entry name" value="RDRP_SSRNA_NEG_SEG"/>
    <property type="match status" value="1"/>
</dbReference>
<feature type="domain" description="RdRp catalytic" evidence="3">
    <location>
        <begin position="1906"/>
        <end position="2093"/>
    </location>
</feature>
<evidence type="ECO:0000256" key="2">
    <source>
        <dbReference type="SAM" id="MobiDB-lite"/>
    </source>
</evidence>
<feature type="compositionally biased region" description="Acidic residues" evidence="2">
    <location>
        <begin position="2927"/>
        <end position="2937"/>
    </location>
</feature>
<dbReference type="EMBL" id="KX884852">
    <property type="protein sequence ID" value="APG79342.1"/>
    <property type="molecule type" value="Genomic_RNA"/>
</dbReference>
<feature type="compositionally biased region" description="Acidic residues" evidence="2">
    <location>
        <begin position="3158"/>
        <end position="3175"/>
    </location>
</feature>
<dbReference type="GO" id="GO:0039694">
    <property type="term" value="P:viral RNA genome replication"/>
    <property type="evidence" value="ECO:0007669"/>
    <property type="project" value="InterPro"/>
</dbReference>
<feature type="coiled-coil region" evidence="1">
    <location>
        <begin position="2847"/>
        <end position="2874"/>
    </location>
</feature>
<evidence type="ECO:0000313" key="4">
    <source>
        <dbReference type="EMBL" id="APG79342.1"/>
    </source>
</evidence>
<dbReference type="GO" id="GO:0003968">
    <property type="term" value="F:RNA-directed RNA polymerase activity"/>
    <property type="evidence" value="ECO:0007669"/>
    <property type="project" value="UniProtKB-KW"/>
</dbReference>
<keyword evidence="4" id="KW-0548">Nucleotidyltransferase</keyword>
<keyword evidence="1" id="KW-0175">Coiled coil</keyword>
<evidence type="ECO:0000256" key="1">
    <source>
        <dbReference type="SAM" id="Coils"/>
    </source>
</evidence>
<feature type="region of interest" description="Disordered" evidence="2">
    <location>
        <begin position="2918"/>
        <end position="2939"/>
    </location>
</feature>
<organism evidence="4">
    <name type="scientific">Wuhan snail virus 2</name>
    <dbReference type="NCBI Taxonomy" id="1923749"/>
    <lineage>
        <taxon>Viruses</taxon>
        <taxon>Riboviria</taxon>
    </lineage>
</organism>
<evidence type="ECO:0000259" key="3">
    <source>
        <dbReference type="PROSITE" id="PS50525"/>
    </source>
</evidence>
<accession>A0A1L3KPP8</accession>
<keyword evidence="4" id="KW-0696">RNA-directed RNA polymerase</keyword>
<name>A0A1L3KPP8_9VIRU</name>
<sequence>MDTNMTGAIEAFNSLFGSEVRLLKRANSILICLKREQEIYETHPKFIIHNSDSELRSVMEEEEMELWHVRTELEQERAMGRYQSVTIPEYLSDRNEITEEINVSQGVMDEVAQKAMKKVKSLLVDKGSRYTDFRLVINHDVTRIFVREISVCWLQLCKMICNMSWDEFWLSLPEHLQQMSENCDINFNDHDLLTAFRQRCLATCENRDVVSLLSIPDNIYPDLVRQALPEWWLECDEFFHLTDHFFHHCLFEGSMCTPIPAVIKYLLEMITNMKVDFDGAKKPLLEKWVVTVMRKKLESYRTTSISSDEAQFISQIQLVDYAHDMTVNQKLAFRAIKRLTAQNKLNYSKPVLSDDYEGDSELQTAFDELITHPIIEYILNNPHASDSEVKDAEKLLLSRLNRIVSLMTKCQAVDLPYSTCLSIIEKLNNLRFLKFGPDSRKTDLNVSILKLQSVTEMMMSRMRVKSTSLVDDIKNRLKDIASATTVFDEHFGKFCKYVTDVVSVIEISETGVTDLMRYIFRIKGLLAESFMYWCLNEEFVDESEKLKLHDILYSFNPQVDWETAFTNCKRSLEQVPDHYSHSKTMLSVYEVGWASRPEQKKALDEEKWRNAKTIIEDKGFNFHIVTFQLTNDITKWNQLANQIKSESCPSFVGSWVKSLRSIQKELLDVIPNLEKFGEFLFSEGRAIVKAKFSFYPHLPRRSFQGKKEKLFSRLSSKLPVESHPLLRQWVFEPESLTCMKTPSQNSPPIQIKLSDEYTFVNSQEETLLIDYLVEQSGKDLSIMSVNEESARKLKEAWDAEDEASPTYTPSVDPITQIPLVGTVEKEFIDYIPELKRISPFNKIISDIPFPKGDFMGFKEKDLNLFKKFAKYQSKKQCQQLKLNWSCGRNGKLIMVSHGKDGQIRNVGSHKNESVFEAPDEKFKTDFLSYVKKFNPNLDSNIFKDLKQPSEKLIDMDKMLTKVVDVMKPIWYLNNEERMKELNRRCKDTHSDQKIKVGTMLKMQNRAFSLIEDTRSILRKCLDEPLNLTEIFEPELIRSFKESSALNLECMKAISSVFECMGKRQYGRFLLLLHEIGASYMNAKAESLTSGKLFVKRLKSFGIDLVISMSGSNAGSSSNHKCCLIGPTTFTSSTVEHGLKTTENMSHCFFLDERLARLYESLIFQYGSTSLLFLQYERCMAGKSTLDDEAQEMVCDVVLNSLFLVMKNNKACNEMVQNYRYVVMGLINDYIDCDEMGKKLSVTCRSSVQHEFKKRMKNSIIEWGQLKQSPKYTQADKSKIIEGEPNHVSLLRPEKGWKSIQSVITEIYLCHLYDREGVQRDTSTTGVFKKSMETQLKFEKEIPDNWQAMLGFDYGLTGESFLENCKKILNLSTSIVGFSGKLVHDSGILCRNHLVNKKAKITDSKLSIGLSDLSNSTSIISKPQLSIDWETAKIANKKSNLIRFIKTTQCNKTQDGVKMEEKLRWIREHFHSDESDYWDKDTESFTKNYLTRKSQALSSFSEAVALLEQMPSALSNDGYVSYLNLFRWLNKHCSRKLKELVNDGSASEALKLIADRTGKPPLETSYQAIDSYLQDLPSLILELFPKEDDQLHKKFAEIWCKAIQIINEHKEEQKFTTLQTLERNYSMLKSELENKPELFKPDEMLEVTTSLDFGSQSLCEAYTLLNLLSGCVLMPRCDMKGKAEIEWDLYIKCFMKSVLGPKLYSLRILPLRFKSEFISGYPLHEVLMSDGLMRTIDSGKSGLESSHKSVISMFMRLEPDWLHGLVVEHLIKFKNIRPETMMAERKIRRKFWQIPSSQRNKVTLELITHMIENCSSHDLFPSSIQKLAEVLILSSEDEFYGLAPKEQFGGVRELGIQDFKTKITNYVSEHCSRSLNRNFNEYELIEGLSHPKAKFYKVDDAIKELRDRNVEPLEGETFKEVIAMNKDHSKWGPTHCPGFNFRCMFLGMKGILQEFWNFFDLKMLASSTKNVEIPRPVVSKILNIPETSKLSEIEEFTKDKLVKGNLCVMKIQDMIQGIHHHTSSLYAMGCQKLMHHLMRKAADKLGYECSMTTVQGSDDEETILILTRKVSLKNDNVEAVRRLIWINKQLEKLINFKTSPKSTYGRVIVEYNSNFSYGEANCAPSIKFCSSQFLMQSVTDFNEVVNSVYSMSQQAMYNSVPLSNILLIALKHYTIYRKQAMMQVNGRNYTGLPITKIPFCLGGIWVPKHSDMLCNNLTRIELEMVSNLLVTNPESEWVLRFFKRSALGLVESNEVKHPSFFELDHKKVTLNQIESAKRNLRTLGLKMRDTIKPNTVKESAIILLESLRTPYTSYTDFCRFSSIIRAEKLSISMIEKSPVTYLRLLTALYRGHYIKLSDGSNSDLCGLIKIYKESADPINKIEFLEVLDTYTKAKDTNEAIVIAQIRSLESSPITMVVKDSSERSAWSDIQITNNQTIIRNEIPTVLLTMLESTDIAVTVPPKFDESHLEVDSRIIKTLCSPQLDKLSKILDSTKDEDKVEGNSLIKEIIHIAQGVSSRAYVIFGPGMRSSSERGFLENIVSRNSVRGLDFNMTMSGFGQFANSSRFNSEDFIELVGLMATLFKEDTLQIMLRYIGENPSIVGISETNLKQVLRSEINCLPEFSVTEKLKLLTLASLIGDTTADERLNDLASLKRQNYQIDSNPGHSCFTTYSGMKIVRTLYNDNSSITLASEMDRELIKGHLSLFKLKAERIGNSALHPKRLFQLGDPDVLQLDSLDTQLIGACQDLNQFVHLISDDLMTCYISRRDLSPETMDVPLYSTKIYIDKSMKQLLRNFDRKPVTTSCDLNIDHNQIRLSYKGKPPIDYLDNQIVNMENALASMKSIQTDRTADLNVAASALEKKLKSLELRRNEASSTEIELCVIRFPRVYSHRIVSQFIKLIQTDTFKAIGDRSHLTVKGNEELPIESSENVEEPEDEATDVSSILSEDVPSLSNLDHATDLSKRVTEKRKALKKDVQIIKDRDNKRNEDLIQKFLDSATSEQIINASDYLRRFREDEIQYSRMWKTATASTITSRYAGVTFEEMTDIYTSGLASETLPTDWSQFFIRNGLKGKTLKFFTIGMIVFHIKWPNMSSVIYKLLSLGSTRSNKLSVTKMILTAETIFPDVNDQLSSSHGRQAEAISTEDDSSMTNRGFENDRYEDFEDSDSDDSSDEESDGGGDVHTLPEIDPSKVSFSKAWLIRDFFKGRQFCTTNDCLHLSLCVGPLLSCISHEAKSHAVVLKGCFITSILINQRGVPEDWESGTVDINSVEVEMSFNLANLQNKEFNRVLCISLVEKGLIKVKRNHKARQMGLSVKDEELYNLRYLKRIEMDKSLKWPTFNTLKLFTGVMQRFKSSLNLF</sequence>
<proteinExistence type="predicted"/>
<keyword evidence="4" id="KW-0808">Transferase</keyword>
<feature type="region of interest" description="Disordered" evidence="2">
    <location>
        <begin position="3127"/>
        <end position="3185"/>
    </location>
</feature>
<reference evidence="4" key="1">
    <citation type="journal article" date="2016" name="Nature">
        <title>Redefining the invertebrate RNA virosphere.</title>
        <authorList>
            <person name="Shi M."/>
            <person name="Lin X.D."/>
            <person name="Tian J.H."/>
            <person name="Chen L.J."/>
            <person name="Chen X."/>
            <person name="Li C.X."/>
            <person name="Qin X.C."/>
            <person name="Li J."/>
            <person name="Cao J.P."/>
            <person name="Eden J.S."/>
            <person name="Buchmann J."/>
            <person name="Wang W."/>
            <person name="Xu J."/>
            <person name="Holmes E.C."/>
            <person name="Zhang Y.Z."/>
        </authorList>
    </citation>
    <scope>NUCLEOTIDE SEQUENCE</scope>
    <source>
        <strain evidence="4">WHWN46660</strain>
    </source>
</reference>
<dbReference type="InterPro" id="IPR007099">
    <property type="entry name" value="RNA-dir_pol_NSvirus"/>
</dbReference>